<evidence type="ECO:0000313" key="15">
    <source>
        <dbReference type="Proteomes" id="UP001206639"/>
    </source>
</evidence>
<dbReference type="NCBIfam" id="TIGR02946">
    <property type="entry name" value="acyl_WS_DGAT"/>
    <property type="match status" value="1"/>
</dbReference>
<evidence type="ECO:0000256" key="9">
    <source>
        <dbReference type="ARBA" id="ARBA00023315"/>
    </source>
</evidence>
<evidence type="ECO:0000256" key="11">
    <source>
        <dbReference type="RuleBase" id="RU361241"/>
    </source>
</evidence>
<evidence type="ECO:0000256" key="2">
    <source>
        <dbReference type="ARBA" id="ARBA00005189"/>
    </source>
</evidence>
<evidence type="ECO:0000256" key="8">
    <source>
        <dbReference type="ARBA" id="ARBA00023098"/>
    </source>
</evidence>
<dbReference type="InterPro" id="IPR004255">
    <property type="entry name" value="O-acyltransferase_WSD1_N"/>
</dbReference>
<dbReference type="PANTHER" id="PTHR31650">
    <property type="entry name" value="O-ACYLTRANSFERASE (WSD1-LIKE) FAMILY PROTEIN"/>
    <property type="match status" value="1"/>
</dbReference>
<comment type="caution">
    <text evidence="14">The sequence shown here is derived from an EMBL/GenBank/DDBJ whole genome shotgun (WGS) entry which is preliminary data.</text>
</comment>
<keyword evidence="7 11" id="KW-0319">Glycerol metabolism</keyword>
<dbReference type="InterPro" id="IPR009721">
    <property type="entry name" value="O-acyltransferase_WSD1_C"/>
</dbReference>
<dbReference type="InterPro" id="IPR014292">
    <property type="entry name" value="Acyl_transf_WS/DGAT"/>
</dbReference>
<keyword evidence="5 11" id="KW-0444">Lipid biosynthesis</keyword>
<name>A0ABT2MF94_9MYCO</name>
<dbReference type="Proteomes" id="UP001206639">
    <property type="component" value="Unassembled WGS sequence"/>
</dbReference>
<comment type="pathway">
    <text evidence="2">Lipid metabolism.</text>
</comment>
<evidence type="ECO:0000256" key="1">
    <source>
        <dbReference type="ARBA" id="ARBA00004771"/>
    </source>
</evidence>
<dbReference type="RefSeq" id="WP_260995009.1">
    <property type="nucleotide sequence ID" value="NZ_JAODWD010000005.1"/>
</dbReference>
<dbReference type="EC" id="2.3.1.20" evidence="4 11"/>
<keyword evidence="15" id="KW-1185">Reference proteome</keyword>
<proteinExistence type="inferred from homology"/>
<organism evidence="14 15">
    <name type="scientific">Mycobacterium deserti</name>
    <dbReference type="NCBI Taxonomy" id="2978347"/>
    <lineage>
        <taxon>Bacteria</taxon>
        <taxon>Bacillati</taxon>
        <taxon>Actinomycetota</taxon>
        <taxon>Actinomycetes</taxon>
        <taxon>Mycobacteriales</taxon>
        <taxon>Mycobacteriaceae</taxon>
        <taxon>Mycobacterium</taxon>
    </lineage>
</organism>
<keyword evidence="8 11" id="KW-0443">Lipid metabolism</keyword>
<comment type="similarity">
    <text evidence="3 11">Belongs to the long-chain O-acyltransferase family.</text>
</comment>
<evidence type="ECO:0000256" key="4">
    <source>
        <dbReference type="ARBA" id="ARBA00013244"/>
    </source>
</evidence>
<evidence type="ECO:0000256" key="7">
    <source>
        <dbReference type="ARBA" id="ARBA00022798"/>
    </source>
</evidence>
<evidence type="ECO:0000259" key="13">
    <source>
        <dbReference type="Pfam" id="PF06974"/>
    </source>
</evidence>
<protein>
    <recommendedName>
        <fullName evidence="4 11">Diacylglycerol O-acyltransferase</fullName>
        <ecNumber evidence="4 11">2.3.1.20</ecNumber>
    </recommendedName>
</protein>
<keyword evidence="6 11" id="KW-0808">Transferase</keyword>
<evidence type="ECO:0000256" key="6">
    <source>
        <dbReference type="ARBA" id="ARBA00022679"/>
    </source>
</evidence>
<evidence type="ECO:0000313" key="14">
    <source>
        <dbReference type="EMBL" id="MCT7660950.1"/>
    </source>
</evidence>
<feature type="domain" description="O-acyltransferase WSD1 C-terminal" evidence="13">
    <location>
        <begin position="323"/>
        <end position="464"/>
    </location>
</feature>
<dbReference type="EMBL" id="JAODWD010000005">
    <property type="protein sequence ID" value="MCT7660950.1"/>
    <property type="molecule type" value="Genomic_DNA"/>
</dbReference>
<evidence type="ECO:0000256" key="5">
    <source>
        <dbReference type="ARBA" id="ARBA00022516"/>
    </source>
</evidence>
<dbReference type="PANTHER" id="PTHR31650:SF1">
    <property type="entry name" value="WAX ESTER SYNTHASE_DIACYLGLYCEROL ACYLTRANSFERASE 4-RELATED"/>
    <property type="match status" value="1"/>
</dbReference>
<comment type="pathway">
    <text evidence="1 11">Glycerolipid metabolism; triacylglycerol biosynthesis.</text>
</comment>
<comment type="catalytic activity">
    <reaction evidence="10 11">
        <text>an acyl-CoA + a 1,2-diacyl-sn-glycerol = a triacyl-sn-glycerol + CoA</text>
        <dbReference type="Rhea" id="RHEA:10868"/>
        <dbReference type="ChEBI" id="CHEBI:17815"/>
        <dbReference type="ChEBI" id="CHEBI:57287"/>
        <dbReference type="ChEBI" id="CHEBI:58342"/>
        <dbReference type="ChEBI" id="CHEBI:64615"/>
        <dbReference type="EC" id="2.3.1.20"/>
    </reaction>
</comment>
<evidence type="ECO:0000256" key="10">
    <source>
        <dbReference type="ARBA" id="ARBA00048109"/>
    </source>
</evidence>
<accession>A0ABT2MF94</accession>
<dbReference type="Pfam" id="PF06974">
    <property type="entry name" value="WS_DGAT_C"/>
    <property type="match status" value="1"/>
</dbReference>
<evidence type="ECO:0000259" key="12">
    <source>
        <dbReference type="Pfam" id="PF03007"/>
    </source>
</evidence>
<reference evidence="15" key="1">
    <citation type="submission" date="2023-07" db="EMBL/GenBank/DDBJ databases">
        <authorList>
            <person name="Deng Y."/>
            <person name="Zhang Y.-Q."/>
        </authorList>
    </citation>
    <scope>NUCLEOTIDE SEQUENCE [LARGE SCALE GENOMIC DNA]</scope>
    <source>
        <strain evidence="15">CPCC 205710</strain>
    </source>
</reference>
<dbReference type="InterPro" id="IPR045034">
    <property type="entry name" value="O-acyltransferase_WSD1-like"/>
</dbReference>
<sequence>MVTRLSASDASFFGLENSATPMYVGSLSILRRPRHGLSYESLLATVEQRLPQIPRYRQKVREVTLGLARPVWVDDRDFDITYHIRRSALPSPGSDAQLHDLVARLGSRPLDKSRPLWEMYLVEGLARNRVALYTKSHQALVNGMTALEIGHVIADRTQKPPEFGEDIWIPAREPSDRQLLLGAVGEWVTRPADQLGAVRTAITETATNAGHLVDIGRRFIDVARTVARGTAPNSPLNTTVSRNRRLTVASGRLEDYRMVRARYDCDVNDVVLAVVAGALRNWLISRGEPVTTTTTVRAMAPMSVYPETDHEAAGPGQAISEVSPFLVDLPVGEGNAVVRLSQIAHATESHPTAASLVDARTIVTLSGFAPPTLHAMGIRVATGFSARQFNLLITNVPGAQHQMYVAGTKLLETYSVPPLLTNQTLAIGVTSYNGMIYFGINADRDAMSDVDVLPGLLREALDELLEAAQ</sequence>
<gene>
    <name evidence="14" type="ORF">N4S67_21325</name>
</gene>
<feature type="domain" description="O-acyltransferase WSD1-like N-terminal" evidence="12">
    <location>
        <begin position="5"/>
        <end position="271"/>
    </location>
</feature>
<dbReference type="Pfam" id="PF03007">
    <property type="entry name" value="WS_DGAT_cat"/>
    <property type="match status" value="1"/>
</dbReference>
<keyword evidence="9 11" id="KW-0012">Acyltransferase</keyword>
<evidence type="ECO:0000256" key="3">
    <source>
        <dbReference type="ARBA" id="ARBA00009587"/>
    </source>
</evidence>